<dbReference type="AlphaFoldDB" id="X6LVR0"/>
<evidence type="ECO:0000313" key="2">
    <source>
        <dbReference type="Proteomes" id="UP000023152"/>
    </source>
</evidence>
<sequence>MGSLLSKTYLQYFTRFLFCCFIDYFLDLTILFLLKIAYSNIFILHFEDQLYNNYFPFDKDLIVDKLKMIDFLIALQKQSWINFNLIIMNEIAIILIRWNKIVQISFIQNKKIDKVLDDQHNDNVIDPIFLNKFHLIGSIIFNDEKNCLSLTEGSFLNINKKRGPNDGSIQTITQNVGKIDKNQNQNFSIPDLNKHDIVFYHSNKNSKFTYLFIKFMKTISMCICDRTKNCK</sequence>
<dbReference type="Proteomes" id="UP000023152">
    <property type="component" value="Unassembled WGS sequence"/>
</dbReference>
<reference evidence="1 2" key="1">
    <citation type="journal article" date="2013" name="Curr. Biol.">
        <title>The Genome of the Foraminiferan Reticulomyxa filosa.</title>
        <authorList>
            <person name="Glockner G."/>
            <person name="Hulsmann N."/>
            <person name="Schleicher M."/>
            <person name="Noegel A.A."/>
            <person name="Eichinger L."/>
            <person name="Gallinger C."/>
            <person name="Pawlowski J."/>
            <person name="Sierra R."/>
            <person name="Euteneuer U."/>
            <person name="Pillet L."/>
            <person name="Moustafa A."/>
            <person name="Platzer M."/>
            <person name="Groth M."/>
            <person name="Szafranski K."/>
            <person name="Schliwa M."/>
        </authorList>
    </citation>
    <scope>NUCLEOTIDE SEQUENCE [LARGE SCALE GENOMIC DNA]</scope>
</reference>
<proteinExistence type="predicted"/>
<protein>
    <submittedName>
        <fullName evidence="1">Uncharacterized protein</fullName>
    </submittedName>
</protein>
<evidence type="ECO:0000313" key="1">
    <source>
        <dbReference type="EMBL" id="ETO06018.1"/>
    </source>
</evidence>
<accession>X6LVR0</accession>
<organism evidence="1 2">
    <name type="scientific">Reticulomyxa filosa</name>
    <dbReference type="NCBI Taxonomy" id="46433"/>
    <lineage>
        <taxon>Eukaryota</taxon>
        <taxon>Sar</taxon>
        <taxon>Rhizaria</taxon>
        <taxon>Retaria</taxon>
        <taxon>Foraminifera</taxon>
        <taxon>Monothalamids</taxon>
        <taxon>Reticulomyxidae</taxon>
        <taxon>Reticulomyxa</taxon>
    </lineage>
</organism>
<keyword evidence="2" id="KW-1185">Reference proteome</keyword>
<dbReference type="EMBL" id="ASPP01027580">
    <property type="protein sequence ID" value="ETO06018.1"/>
    <property type="molecule type" value="Genomic_DNA"/>
</dbReference>
<name>X6LVR0_RETFI</name>
<gene>
    <name evidence="1" type="ORF">RFI_31378</name>
</gene>
<comment type="caution">
    <text evidence="1">The sequence shown here is derived from an EMBL/GenBank/DDBJ whole genome shotgun (WGS) entry which is preliminary data.</text>
</comment>